<keyword evidence="1" id="KW-0732">Signal</keyword>
<dbReference type="STRING" id="74031.SAMN04488077_109111"/>
<evidence type="ECO:0000313" key="2">
    <source>
        <dbReference type="EMBL" id="KNX41834.1"/>
    </source>
</evidence>
<dbReference type="RefSeq" id="WP_050662470.1">
    <property type="nucleotide sequence ID" value="NZ_CP118494.1"/>
</dbReference>
<comment type="caution">
    <text evidence="2">The sequence shown here is derived from an EMBL/GenBank/DDBJ whole genome shotgun (WGS) entry which is preliminary data.</text>
</comment>
<feature type="signal peptide" evidence="1">
    <location>
        <begin position="1"/>
        <end position="23"/>
    </location>
</feature>
<accession>A0A0L6CVN6</accession>
<feature type="chain" id="PRO_5005563175" description="Calcium-binding protein" evidence="1">
    <location>
        <begin position="24"/>
        <end position="957"/>
    </location>
</feature>
<dbReference type="GO" id="GO:0005509">
    <property type="term" value="F:calcium ion binding"/>
    <property type="evidence" value="ECO:0007669"/>
    <property type="project" value="InterPro"/>
</dbReference>
<evidence type="ECO:0008006" key="4">
    <source>
        <dbReference type="Google" id="ProtNLM"/>
    </source>
</evidence>
<dbReference type="AlphaFoldDB" id="A0A0L6CVN6"/>
<name>A0A0L6CVN6_9RHOB</name>
<dbReference type="SUPFAM" id="SSF51120">
    <property type="entry name" value="beta-Roll"/>
    <property type="match status" value="1"/>
</dbReference>
<reference evidence="3" key="1">
    <citation type="submission" date="2015-07" db="EMBL/GenBank/DDBJ databases">
        <title>Draft Genome Sequence of Roseovarius tolerans EL-164, a producer of N-Acylated Alanine Methyl Esters (NAMEs).</title>
        <authorList>
            <person name="Voget S."/>
            <person name="Bruns H."/>
            <person name="Wagner-Doebler I."/>
            <person name="Schulz S."/>
            <person name="Daniel R."/>
        </authorList>
    </citation>
    <scope>NUCLEOTIDE SEQUENCE [LARGE SCALE GENOMIC DNA]</scope>
    <source>
        <strain evidence="3">EL-164</strain>
    </source>
</reference>
<gene>
    <name evidence="2" type="ORF">ROTO_15590</name>
</gene>
<sequence>MWERIGLVWLVFVSAFAAAPALADRDSARVHVFGNSLINHLSEADGDTTTVPYWLGQLTRASGRDFALSGQWGFLRDFVRDGAAPNWSFKGVSSPRGRIDTVMINPANFIQYQPPDAPYEGDNPDGSSPLSATLAIIDRAQEKWPGARIVIYEGWPDMGGYGRSFPPSDRNLRRWHGYALSDYHDWYRTYVAQVQDARPDTDITLAPVSSVLSGLQTGLLEEIPVEALYSDSAPHGTPTQYFLAALVTYTALFEAPAPADFAVPDGIHPGVHDRYDRLTDEIAQALGLRDDRAATPTAQATQEARAGIGIANPSLAMGLNGIADWSSQHPFINVMKTARPWIGHSADEWGAFSTEALRAGGYLSETGYPVALPDGAKSLESFFLTDQPAGATHLNGRYLLRYEGEGVIRVTGRADNVRYNYDTREIRFDFKSGDGPAVLRLLETARDNPIRDITIIREDQVALHEVGALFNPLWIEKIADLRMVRFMDWQFANGSTQTTWKGRPVPDDATYVWRGAPVEVMVALANRIGADPWVNMPHAADDAYMRAFAEYMRDHLDPGLKAHVEYSNEVWNFIFPQAVWVREAAEALWGDAAGDDAWMQYAGLRAAQMARIWREVYEGQHDRLSVVVSTHTGWPGLEEPMLQAPLALDNGQLSTPPVEQFDGYAVTGYFGFDLGSEDMADTLLGWIAASRAVAQAKAAETGADPDTYLAAHEFDLAYDLAAEALRQGSLGELLRDIFPYHADLAARHDLQLMMYEGGTHVVGHGATVENETLTGFFNGFNYSPQMGRIYEELIAGWHAAGGTAFNAFVDVATASKWGSWGALRHLNDDTPRWRVLMAANATPPDWAEPRAPRAFLHGITQQAGDEGTTLTGTAKADILLGGAGDDVLIGQGGADRLHGGPGRDLAVLPGARADYDIARNGPRLVLQGSSGPVYLVEIETVEFAATPGQKIPLGELM</sequence>
<organism evidence="2 3">
    <name type="scientific">Roseovarius tolerans</name>
    <dbReference type="NCBI Taxonomy" id="74031"/>
    <lineage>
        <taxon>Bacteria</taxon>
        <taxon>Pseudomonadati</taxon>
        <taxon>Pseudomonadota</taxon>
        <taxon>Alphaproteobacteria</taxon>
        <taxon>Rhodobacterales</taxon>
        <taxon>Roseobacteraceae</taxon>
        <taxon>Roseovarius</taxon>
    </lineage>
</organism>
<dbReference type="Proteomes" id="UP000037046">
    <property type="component" value="Unassembled WGS sequence"/>
</dbReference>
<evidence type="ECO:0000313" key="3">
    <source>
        <dbReference type="Proteomes" id="UP000037046"/>
    </source>
</evidence>
<dbReference type="InterPro" id="IPR001343">
    <property type="entry name" value="Hemolysn_Ca-bd"/>
</dbReference>
<dbReference type="InterPro" id="IPR018511">
    <property type="entry name" value="Hemolysin-typ_Ca-bd_CS"/>
</dbReference>
<keyword evidence="3" id="KW-1185">Reference proteome</keyword>
<dbReference type="PROSITE" id="PS00330">
    <property type="entry name" value="HEMOLYSIN_CALCIUM"/>
    <property type="match status" value="1"/>
</dbReference>
<protein>
    <recommendedName>
        <fullName evidence="4">Calcium-binding protein</fullName>
    </recommendedName>
</protein>
<dbReference type="OrthoDB" id="7783360at2"/>
<evidence type="ECO:0000256" key="1">
    <source>
        <dbReference type="SAM" id="SignalP"/>
    </source>
</evidence>
<dbReference type="InterPro" id="IPR011049">
    <property type="entry name" value="Serralysin-like_metalloprot_C"/>
</dbReference>
<dbReference type="PATRIC" id="fig|74031.6.peg.1592"/>
<dbReference type="Gene3D" id="2.150.10.10">
    <property type="entry name" value="Serralysin-like metalloprotease, C-terminal"/>
    <property type="match status" value="1"/>
</dbReference>
<proteinExistence type="predicted"/>
<dbReference type="EMBL" id="LGVV01000016">
    <property type="protein sequence ID" value="KNX41834.1"/>
    <property type="molecule type" value="Genomic_DNA"/>
</dbReference>
<dbReference type="Pfam" id="PF00353">
    <property type="entry name" value="HemolysinCabind"/>
    <property type="match status" value="1"/>
</dbReference>